<evidence type="ECO:0000313" key="4">
    <source>
        <dbReference type="EMBL" id="MDT8903989.1"/>
    </source>
</evidence>
<dbReference type="PANTHER" id="PTHR22911:SF137">
    <property type="entry name" value="SOLUTE CARRIER FAMILY 35 MEMBER G2-RELATED"/>
    <property type="match status" value="1"/>
</dbReference>
<dbReference type="EMBL" id="JAUOZS010000002">
    <property type="protein sequence ID" value="MDT8903989.1"/>
    <property type="molecule type" value="Genomic_DNA"/>
</dbReference>
<feature type="transmembrane region" description="Helical" evidence="2">
    <location>
        <begin position="124"/>
        <end position="142"/>
    </location>
</feature>
<feature type="transmembrane region" description="Helical" evidence="2">
    <location>
        <begin position="69"/>
        <end position="90"/>
    </location>
</feature>
<name>A0ABU3P4M8_9FIRM</name>
<proteinExistence type="inferred from homology"/>
<dbReference type="Pfam" id="PF00892">
    <property type="entry name" value="EamA"/>
    <property type="match status" value="1"/>
</dbReference>
<feature type="transmembrane region" description="Helical" evidence="2">
    <location>
        <begin position="102"/>
        <end position="118"/>
    </location>
</feature>
<feature type="transmembrane region" description="Helical" evidence="2">
    <location>
        <begin position="6"/>
        <end position="25"/>
    </location>
</feature>
<reference evidence="4 5" key="1">
    <citation type="submission" date="2023-07" db="EMBL/GenBank/DDBJ databases">
        <title>The novel representative of Negativicutes class, Anaeroselena agilis gen. nov. sp. nov.</title>
        <authorList>
            <person name="Prokofeva M.I."/>
            <person name="Elcheninov A.G."/>
            <person name="Klyukina A."/>
            <person name="Kublanov I.V."/>
            <person name="Frolov E.N."/>
            <person name="Podosokorskaya O.A."/>
        </authorList>
    </citation>
    <scope>NUCLEOTIDE SEQUENCE [LARGE SCALE GENOMIC DNA]</scope>
    <source>
        <strain evidence="4 5">4137-cl</strain>
    </source>
</reference>
<dbReference type="InterPro" id="IPR000620">
    <property type="entry name" value="EamA_dom"/>
</dbReference>
<dbReference type="InterPro" id="IPR037185">
    <property type="entry name" value="EmrE-like"/>
</dbReference>
<feature type="domain" description="EamA" evidence="3">
    <location>
        <begin position="4"/>
        <end position="141"/>
    </location>
</feature>
<dbReference type="RefSeq" id="WP_413782550.1">
    <property type="nucleotide sequence ID" value="NZ_JAUOZS010000002.1"/>
</dbReference>
<keyword evidence="2" id="KW-0472">Membrane</keyword>
<comment type="similarity">
    <text evidence="1">Belongs to the EamA transporter family.</text>
</comment>
<dbReference type="PANTHER" id="PTHR22911">
    <property type="entry name" value="ACYL-MALONYL CONDENSING ENZYME-RELATED"/>
    <property type="match status" value="1"/>
</dbReference>
<evidence type="ECO:0000259" key="3">
    <source>
        <dbReference type="Pfam" id="PF00892"/>
    </source>
</evidence>
<dbReference type="Gene3D" id="1.10.3730.20">
    <property type="match status" value="1"/>
</dbReference>
<evidence type="ECO:0000256" key="1">
    <source>
        <dbReference type="ARBA" id="ARBA00007362"/>
    </source>
</evidence>
<dbReference type="SUPFAM" id="SSF103481">
    <property type="entry name" value="Multidrug resistance efflux transporter EmrE"/>
    <property type="match status" value="1"/>
</dbReference>
<evidence type="ECO:0000256" key="2">
    <source>
        <dbReference type="SAM" id="Phobius"/>
    </source>
</evidence>
<protein>
    <submittedName>
        <fullName evidence="4">EamA family transporter</fullName>
    </submittedName>
</protein>
<evidence type="ECO:0000313" key="5">
    <source>
        <dbReference type="Proteomes" id="UP001254848"/>
    </source>
</evidence>
<keyword evidence="2" id="KW-0812">Transmembrane</keyword>
<comment type="caution">
    <text evidence="4">The sequence shown here is derived from an EMBL/GenBank/DDBJ whole genome shotgun (WGS) entry which is preliminary data.</text>
</comment>
<keyword evidence="2" id="KW-1133">Transmembrane helix</keyword>
<gene>
    <name evidence="4" type="ORF">Q4T40_22375</name>
</gene>
<organism evidence="4 5">
    <name type="scientific">Anaeroselena agilis</name>
    <dbReference type="NCBI Taxonomy" id="3063788"/>
    <lineage>
        <taxon>Bacteria</taxon>
        <taxon>Bacillati</taxon>
        <taxon>Bacillota</taxon>
        <taxon>Negativicutes</taxon>
        <taxon>Acetonemataceae</taxon>
        <taxon>Anaeroselena</taxon>
    </lineage>
</organism>
<accession>A0ABU3P4M8</accession>
<sequence length="143" mass="14612">MDHLWLVFALLSAGTAALVAIFGKIGLQGIDANTATAVRAVIMALFLVGVVAFQGTLKDIPAIIADRKAITFIALSGVAGATSWLFYFLALKYGNVSQVAPVDKLSVVMATVIAVLFLGEKVSLLGGAGVVLIALGAILVALG</sequence>
<dbReference type="Proteomes" id="UP001254848">
    <property type="component" value="Unassembled WGS sequence"/>
</dbReference>
<keyword evidence="5" id="KW-1185">Reference proteome</keyword>
<feature type="transmembrane region" description="Helical" evidence="2">
    <location>
        <begin position="37"/>
        <end position="57"/>
    </location>
</feature>